<dbReference type="PANTHER" id="PTHR30383">
    <property type="entry name" value="THIOESTERASE 1/PROTEASE 1/LYSOPHOSPHOLIPASE L1"/>
    <property type="match status" value="1"/>
</dbReference>
<protein>
    <submittedName>
        <fullName evidence="2">Unannotated protein</fullName>
    </submittedName>
</protein>
<gene>
    <name evidence="2" type="ORF">UFOPK3574_00440</name>
</gene>
<sequence>MKRRVVFAGDSIVHGGPWQYWLPDHYVTNFAFPGHTTADMSMLVDDIVESQPELLIVMIGTNDFGKYRLPIDEVIQNILNVAKKIKVNLANIPVIWHSLTPRSDEFSQSMIEVNEKIRPELEKLGFIFHDVFSLLKNESENKLELKYCEDPDTFGLHLNNLGYEKWYESLGPLITLELSK</sequence>
<dbReference type="Gene3D" id="3.40.50.1110">
    <property type="entry name" value="SGNH hydrolase"/>
    <property type="match status" value="1"/>
</dbReference>
<accession>A0A6J5Z279</accession>
<dbReference type="InterPro" id="IPR013830">
    <property type="entry name" value="SGNH_hydro"/>
</dbReference>
<evidence type="ECO:0000313" key="2">
    <source>
        <dbReference type="EMBL" id="CAB4334360.1"/>
    </source>
</evidence>
<name>A0A6J5Z279_9ZZZZ</name>
<feature type="domain" description="SGNH hydrolase-type esterase" evidence="1">
    <location>
        <begin position="7"/>
        <end position="164"/>
    </location>
</feature>
<dbReference type="InterPro" id="IPR036514">
    <property type="entry name" value="SGNH_hydro_sf"/>
</dbReference>
<organism evidence="2">
    <name type="scientific">freshwater metagenome</name>
    <dbReference type="NCBI Taxonomy" id="449393"/>
    <lineage>
        <taxon>unclassified sequences</taxon>
        <taxon>metagenomes</taxon>
        <taxon>ecological metagenomes</taxon>
    </lineage>
</organism>
<dbReference type="EMBL" id="CAESAF010000030">
    <property type="protein sequence ID" value="CAB4334360.1"/>
    <property type="molecule type" value="Genomic_DNA"/>
</dbReference>
<evidence type="ECO:0000259" key="1">
    <source>
        <dbReference type="Pfam" id="PF13472"/>
    </source>
</evidence>
<dbReference type="InterPro" id="IPR051532">
    <property type="entry name" value="Ester_Hydrolysis_Enzymes"/>
</dbReference>
<proteinExistence type="predicted"/>
<reference evidence="2" key="1">
    <citation type="submission" date="2020-05" db="EMBL/GenBank/DDBJ databases">
        <authorList>
            <person name="Chiriac C."/>
            <person name="Salcher M."/>
            <person name="Ghai R."/>
            <person name="Kavagutti S V."/>
        </authorList>
    </citation>
    <scope>NUCLEOTIDE SEQUENCE</scope>
</reference>
<dbReference type="SUPFAM" id="SSF52266">
    <property type="entry name" value="SGNH hydrolase"/>
    <property type="match status" value="1"/>
</dbReference>
<dbReference type="AlphaFoldDB" id="A0A6J5Z279"/>
<dbReference type="Pfam" id="PF13472">
    <property type="entry name" value="Lipase_GDSL_2"/>
    <property type="match status" value="1"/>
</dbReference>